<organism evidence="2 3">
    <name type="scientific">Paramuricea clavata</name>
    <name type="common">Red gorgonian</name>
    <name type="synonym">Violescent sea-whip</name>
    <dbReference type="NCBI Taxonomy" id="317549"/>
    <lineage>
        <taxon>Eukaryota</taxon>
        <taxon>Metazoa</taxon>
        <taxon>Cnidaria</taxon>
        <taxon>Anthozoa</taxon>
        <taxon>Octocorallia</taxon>
        <taxon>Malacalcyonacea</taxon>
        <taxon>Plexauridae</taxon>
        <taxon>Paramuricea</taxon>
    </lineage>
</organism>
<feature type="region of interest" description="Disordered" evidence="1">
    <location>
        <begin position="214"/>
        <end position="233"/>
    </location>
</feature>
<feature type="compositionally biased region" description="Low complexity" evidence="1">
    <location>
        <begin position="216"/>
        <end position="233"/>
    </location>
</feature>
<accession>A0A7D9JC82</accession>
<sequence length="233" mass="24619">GNRTDGRYLIKSRTTIGFERTECHSAGGEYIGSGCTGSGWTLIGVLKGDNSIDNTSYDSAIWTAKGNDQTNFNSQFWSANVTEVCLTSDAFSIQFPVQAPSLRSLFFQKNTLNISKDLWINALEDGITNPAFEGNCYETGFNVGDPSYVQARIGIVNLNNSGAGCTPSGPQAIGVGVKVAGQGYGSVHGVVAGNNIDEAYHNVSVYVRSKSIQSQPEASTPAATTALPTFVPG</sequence>
<proteinExistence type="predicted"/>
<protein>
    <submittedName>
        <fullName evidence="2">Uncharacterized protein</fullName>
    </submittedName>
</protein>
<evidence type="ECO:0000313" key="3">
    <source>
        <dbReference type="Proteomes" id="UP001152795"/>
    </source>
</evidence>
<reference evidence="2" key="1">
    <citation type="submission" date="2020-04" db="EMBL/GenBank/DDBJ databases">
        <authorList>
            <person name="Alioto T."/>
            <person name="Alioto T."/>
            <person name="Gomez Garrido J."/>
        </authorList>
    </citation>
    <scope>NUCLEOTIDE SEQUENCE</scope>
    <source>
        <strain evidence="2">A484AB</strain>
    </source>
</reference>
<evidence type="ECO:0000256" key="1">
    <source>
        <dbReference type="SAM" id="MobiDB-lite"/>
    </source>
</evidence>
<evidence type="ECO:0000313" key="2">
    <source>
        <dbReference type="EMBL" id="CAB4026327.1"/>
    </source>
</evidence>
<name>A0A7D9JC82_PARCT</name>
<dbReference type="EMBL" id="CACRXK020014138">
    <property type="protein sequence ID" value="CAB4026327.1"/>
    <property type="molecule type" value="Genomic_DNA"/>
</dbReference>
<dbReference type="AlphaFoldDB" id="A0A7D9JC82"/>
<gene>
    <name evidence="2" type="ORF">PACLA_8A019112</name>
</gene>
<dbReference type="Proteomes" id="UP001152795">
    <property type="component" value="Unassembled WGS sequence"/>
</dbReference>
<keyword evidence="3" id="KW-1185">Reference proteome</keyword>
<comment type="caution">
    <text evidence="2">The sequence shown here is derived from an EMBL/GenBank/DDBJ whole genome shotgun (WGS) entry which is preliminary data.</text>
</comment>
<feature type="non-terminal residue" evidence="2">
    <location>
        <position position="233"/>
    </location>
</feature>